<dbReference type="STRING" id="314278.NB231_09663"/>
<sequence length="161" mass="17660">MRPEGAFWEDRYRATAVDSAGHWVRCLAYIDLNMVRAGAVRHPEAWDACGSREIQRPPKRYAVIDRDALAALLGLTDSGELASAQTRGVADALRVHSRSREPVSTERLAAGRQSFVEEIRLRLGISARYRSVTAVDGAFSPREPAGAYAGDFDPETTLLSS</sequence>
<organism evidence="1 2">
    <name type="scientific">Nitrococcus mobilis Nb-231</name>
    <dbReference type="NCBI Taxonomy" id="314278"/>
    <lineage>
        <taxon>Bacteria</taxon>
        <taxon>Pseudomonadati</taxon>
        <taxon>Pseudomonadota</taxon>
        <taxon>Gammaproteobacteria</taxon>
        <taxon>Chromatiales</taxon>
        <taxon>Ectothiorhodospiraceae</taxon>
        <taxon>Nitrococcus</taxon>
    </lineage>
</organism>
<dbReference type="InterPro" id="IPR036515">
    <property type="entry name" value="Transposase_17_sf"/>
</dbReference>
<gene>
    <name evidence="1" type="ORF">NB231_09663</name>
</gene>
<evidence type="ECO:0000313" key="2">
    <source>
        <dbReference type="Proteomes" id="UP000003374"/>
    </source>
</evidence>
<dbReference type="GO" id="GO:0003677">
    <property type="term" value="F:DNA binding"/>
    <property type="evidence" value="ECO:0007669"/>
    <property type="project" value="InterPro"/>
</dbReference>
<evidence type="ECO:0000313" key="1">
    <source>
        <dbReference type="EMBL" id="EAR22709.1"/>
    </source>
</evidence>
<dbReference type="SUPFAM" id="SSF143422">
    <property type="entry name" value="Transposase IS200-like"/>
    <property type="match status" value="1"/>
</dbReference>
<dbReference type="RefSeq" id="WP_005001958.1">
    <property type="nucleotide sequence ID" value="NZ_CH672427.1"/>
</dbReference>
<keyword evidence="2" id="KW-1185">Reference proteome</keyword>
<protein>
    <recommendedName>
        <fullName evidence="3">Transposase</fullName>
    </recommendedName>
</protein>
<dbReference type="GO" id="GO:0004803">
    <property type="term" value="F:transposase activity"/>
    <property type="evidence" value="ECO:0007669"/>
    <property type="project" value="InterPro"/>
</dbReference>
<name>A4BNB0_9GAMM</name>
<dbReference type="PANTHER" id="PTHR34322">
    <property type="entry name" value="TRANSPOSASE, Y1_TNP DOMAIN-CONTAINING"/>
    <property type="match status" value="1"/>
</dbReference>
<comment type="caution">
    <text evidence="1">The sequence shown here is derived from an EMBL/GenBank/DDBJ whole genome shotgun (WGS) entry which is preliminary data.</text>
</comment>
<proteinExistence type="predicted"/>
<dbReference type="GO" id="GO:0006313">
    <property type="term" value="P:DNA transposition"/>
    <property type="evidence" value="ECO:0007669"/>
    <property type="project" value="InterPro"/>
</dbReference>
<dbReference type="HOGENOM" id="CLU_1592855_0_0_6"/>
<reference evidence="1 2" key="1">
    <citation type="submission" date="2006-02" db="EMBL/GenBank/DDBJ databases">
        <authorList>
            <person name="Waterbury J."/>
            <person name="Ferriera S."/>
            <person name="Johnson J."/>
            <person name="Kravitz S."/>
            <person name="Halpern A."/>
            <person name="Remington K."/>
            <person name="Beeson K."/>
            <person name="Tran B."/>
            <person name="Rogers Y.-H."/>
            <person name="Friedman R."/>
            <person name="Venter J.C."/>
        </authorList>
    </citation>
    <scope>NUCLEOTIDE SEQUENCE [LARGE SCALE GENOMIC DNA]</scope>
    <source>
        <strain evidence="1 2">Nb-231</strain>
    </source>
</reference>
<dbReference type="AlphaFoldDB" id="A4BNB0"/>
<evidence type="ECO:0008006" key="3">
    <source>
        <dbReference type="Google" id="ProtNLM"/>
    </source>
</evidence>
<dbReference type="eggNOG" id="COG1943">
    <property type="taxonomic scope" value="Bacteria"/>
</dbReference>
<dbReference type="Proteomes" id="UP000003374">
    <property type="component" value="Unassembled WGS sequence"/>
</dbReference>
<accession>A4BNB0</accession>
<dbReference type="PANTHER" id="PTHR34322:SF2">
    <property type="entry name" value="TRANSPOSASE IS200-LIKE DOMAIN-CONTAINING PROTEIN"/>
    <property type="match status" value="1"/>
</dbReference>
<dbReference type="Gene3D" id="3.30.70.1290">
    <property type="entry name" value="Transposase IS200-like"/>
    <property type="match status" value="1"/>
</dbReference>
<dbReference type="EMBL" id="AAOF01000002">
    <property type="protein sequence ID" value="EAR22709.1"/>
    <property type="molecule type" value="Genomic_DNA"/>
</dbReference>